<evidence type="ECO:0000256" key="7">
    <source>
        <dbReference type="ARBA" id="ARBA00013053"/>
    </source>
</evidence>
<gene>
    <name evidence="14" type="ORF">SAMN06265338_101626</name>
</gene>
<comment type="similarity">
    <text evidence="6">Belongs to the class-IV pyridoxal-phosphate-dependent aminotransferase family.</text>
</comment>
<evidence type="ECO:0000256" key="2">
    <source>
        <dbReference type="ARBA" id="ARBA00003109"/>
    </source>
</evidence>
<dbReference type="EMBL" id="FYDG01000001">
    <property type="protein sequence ID" value="SNB59509.1"/>
    <property type="molecule type" value="Genomic_DNA"/>
</dbReference>
<comment type="pathway">
    <text evidence="3">Amino-acid biosynthesis; L-isoleucine biosynthesis; L-isoleucine from 2-oxobutanoate: step 4/4.</text>
</comment>
<dbReference type="Gene3D" id="3.20.10.10">
    <property type="entry name" value="D-amino Acid Aminotransferase, subunit A, domain 2"/>
    <property type="match status" value="1"/>
</dbReference>
<evidence type="ECO:0000256" key="6">
    <source>
        <dbReference type="ARBA" id="ARBA00009320"/>
    </source>
</evidence>
<dbReference type="GO" id="GO:0004084">
    <property type="term" value="F:branched-chain-amino-acid transaminase activity"/>
    <property type="evidence" value="ECO:0007669"/>
    <property type="project" value="UniProtKB-EC"/>
</dbReference>
<evidence type="ECO:0000256" key="4">
    <source>
        <dbReference type="ARBA" id="ARBA00004931"/>
    </source>
</evidence>
<dbReference type="InterPro" id="IPR050571">
    <property type="entry name" value="Class-IV_PLP-Dep_Aminotrnsfr"/>
</dbReference>
<reference evidence="15" key="1">
    <citation type="submission" date="2017-06" db="EMBL/GenBank/DDBJ databases">
        <authorList>
            <person name="Varghese N."/>
            <person name="Submissions S."/>
        </authorList>
    </citation>
    <scope>NUCLEOTIDE SEQUENCE [LARGE SCALE GENOMIC DNA]</scope>
    <source>
        <strain evidence="15">DSM 137</strain>
    </source>
</reference>
<accession>A0A212QJD9</accession>
<comment type="cofactor">
    <cofactor evidence="1">
        <name>pyridoxal 5'-phosphate</name>
        <dbReference type="ChEBI" id="CHEBI:597326"/>
    </cofactor>
</comment>
<dbReference type="GO" id="GO:0008652">
    <property type="term" value="P:amino acid biosynthetic process"/>
    <property type="evidence" value="ECO:0007669"/>
    <property type="project" value="UniProtKB-ARBA"/>
</dbReference>
<evidence type="ECO:0000313" key="15">
    <source>
        <dbReference type="Proteomes" id="UP000198418"/>
    </source>
</evidence>
<evidence type="ECO:0000256" key="11">
    <source>
        <dbReference type="ARBA" id="ARBA00048212"/>
    </source>
</evidence>
<dbReference type="GO" id="GO:0005829">
    <property type="term" value="C:cytosol"/>
    <property type="evidence" value="ECO:0007669"/>
    <property type="project" value="TreeGrafter"/>
</dbReference>
<keyword evidence="10" id="KW-0028">Amino-acid biosynthesis</keyword>
<sequence length="291" mass="31585">MSRVAYVNGRYVRHAEAGVSIDDRAFLFSDGIYEVIEIYQGALIDERGHLDRLARSARELRLAPPLGEAALRFVMRELVARNRVQFGHVYLQITRGAARREHTFPPAGTPTTLVAFARSHDPDAGEAKARKGVNAITVPDIRWKRPDIKTVSLLPNVLAKQQAKEAGAYEAWLVNADGFVTEGASSNAWIVDKTGALRTHPGDSSILSGITRARILEIARAKGIPVIERAFTVAETHEAAEAFISGATTLVMPIVRLDGRPIGQTSSECAAPGPVSLGLRACFHEFAVKSV</sequence>
<evidence type="ECO:0000256" key="13">
    <source>
        <dbReference type="ARBA" id="ARBA00049229"/>
    </source>
</evidence>
<dbReference type="RefSeq" id="WP_088519507.1">
    <property type="nucleotide sequence ID" value="NZ_FYDG01000001.1"/>
</dbReference>
<evidence type="ECO:0000313" key="14">
    <source>
        <dbReference type="EMBL" id="SNB59509.1"/>
    </source>
</evidence>
<keyword evidence="10" id="KW-0100">Branched-chain amino acid biosynthesis</keyword>
<dbReference type="GO" id="GO:0009082">
    <property type="term" value="P:branched-chain amino acid biosynthetic process"/>
    <property type="evidence" value="ECO:0007669"/>
    <property type="project" value="UniProtKB-KW"/>
</dbReference>
<protein>
    <recommendedName>
        <fullName evidence="8">Probable branched-chain-amino-acid aminotransferase</fullName>
        <ecNumber evidence="7">2.6.1.42</ecNumber>
    </recommendedName>
</protein>
<keyword evidence="15" id="KW-1185">Reference proteome</keyword>
<dbReference type="OrthoDB" id="9805628at2"/>
<evidence type="ECO:0000256" key="8">
    <source>
        <dbReference type="ARBA" id="ARBA00014472"/>
    </source>
</evidence>
<dbReference type="EC" id="2.6.1.42" evidence="7"/>
<comment type="function">
    <text evidence="2">Acts on leucine, isoleucine and valine.</text>
</comment>
<evidence type="ECO:0000256" key="1">
    <source>
        <dbReference type="ARBA" id="ARBA00001933"/>
    </source>
</evidence>
<name>A0A212QJD9_RHOAC</name>
<comment type="catalytic activity">
    <reaction evidence="12">
        <text>L-isoleucine + 2-oxoglutarate = (S)-3-methyl-2-oxopentanoate + L-glutamate</text>
        <dbReference type="Rhea" id="RHEA:24801"/>
        <dbReference type="ChEBI" id="CHEBI:16810"/>
        <dbReference type="ChEBI" id="CHEBI:29985"/>
        <dbReference type="ChEBI" id="CHEBI:35146"/>
        <dbReference type="ChEBI" id="CHEBI:58045"/>
        <dbReference type="EC" id="2.6.1.42"/>
    </reaction>
</comment>
<comment type="catalytic activity">
    <reaction evidence="11">
        <text>L-valine + 2-oxoglutarate = 3-methyl-2-oxobutanoate + L-glutamate</text>
        <dbReference type="Rhea" id="RHEA:24813"/>
        <dbReference type="ChEBI" id="CHEBI:11851"/>
        <dbReference type="ChEBI" id="CHEBI:16810"/>
        <dbReference type="ChEBI" id="CHEBI:29985"/>
        <dbReference type="ChEBI" id="CHEBI:57762"/>
        <dbReference type="EC" id="2.6.1.42"/>
    </reaction>
</comment>
<dbReference type="AlphaFoldDB" id="A0A212QJD9"/>
<proteinExistence type="inferred from homology"/>
<dbReference type="Proteomes" id="UP000198418">
    <property type="component" value="Unassembled WGS sequence"/>
</dbReference>
<keyword evidence="9" id="KW-0663">Pyridoxal phosphate</keyword>
<dbReference type="FunFam" id="3.20.10.10:FF:000002">
    <property type="entry name" value="D-alanine aminotransferase"/>
    <property type="match status" value="1"/>
</dbReference>
<dbReference type="SUPFAM" id="SSF56752">
    <property type="entry name" value="D-aminoacid aminotransferase-like PLP-dependent enzymes"/>
    <property type="match status" value="1"/>
</dbReference>
<evidence type="ECO:0000256" key="10">
    <source>
        <dbReference type="ARBA" id="ARBA00023304"/>
    </source>
</evidence>
<evidence type="ECO:0000256" key="9">
    <source>
        <dbReference type="ARBA" id="ARBA00022898"/>
    </source>
</evidence>
<dbReference type="Pfam" id="PF01063">
    <property type="entry name" value="Aminotran_4"/>
    <property type="match status" value="1"/>
</dbReference>
<dbReference type="PANTHER" id="PTHR42743:SF11">
    <property type="entry name" value="AMINODEOXYCHORISMATE LYASE"/>
    <property type="match status" value="1"/>
</dbReference>
<dbReference type="CDD" id="cd01558">
    <property type="entry name" value="D-AAT_like"/>
    <property type="match status" value="1"/>
</dbReference>
<organism evidence="14 15">
    <name type="scientific">Rhodoblastus acidophilus</name>
    <name type="common">Rhodopseudomonas acidophila</name>
    <dbReference type="NCBI Taxonomy" id="1074"/>
    <lineage>
        <taxon>Bacteria</taxon>
        <taxon>Pseudomonadati</taxon>
        <taxon>Pseudomonadota</taxon>
        <taxon>Alphaproteobacteria</taxon>
        <taxon>Hyphomicrobiales</taxon>
        <taxon>Rhodoblastaceae</taxon>
        <taxon>Rhodoblastus</taxon>
    </lineage>
</organism>
<evidence type="ECO:0000256" key="12">
    <source>
        <dbReference type="ARBA" id="ARBA00048798"/>
    </source>
</evidence>
<dbReference type="InterPro" id="IPR043131">
    <property type="entry name" value="BCAT-like_N"/>
</dbReference>
<dbReference type="InterPro" id="IPR036038">
    <property type="entry name" value="Aminotransferase-like"/>
</dbReference>
<evidence type="ECO:0000256" key="3">
    <source>
        <dbReference type="ARBA" id="ARBA00004824"/>
    </source>
</evidence>
<comment type="catalytic activity">
    <reaction evidence="13">
        <text>L-leucine + 2-oxoglutarate = 4-methyl-2-oxopentanoate + L-glutamate</text>
        <dbReference type="Rhea" id="RHEA:18321"/>
        <dbReference type="ChEBI" id="CHEBI:16810"/>
        <dbReference type="ChEBI" id="CHEBI:17865"/>
        <dbReference type="ChEBI" id="CHEBI:29985"/>
        <dbReference type="ChEBI" id="CHEBI:57427"/>
        <dbReference type="EC" id="2.6.1.42"/>
    </reaction>
</comment>
<dbReference type="InterPro" id="IPR001544">
    <property type="entry name" value="Aminotrans_IV"/>
</dbReference>
<evidence type="ECO:0000256" key="5">
    <source>
        <dbReference type="ARBA" id="ARBA00005072"/>
    </source>
</evidence>
<dbReference type="Gene3D" id="3.30.470.10">
    <property type="match status" value="1"/>
</dbReference>
<comment type="pathway">
    <text evidence="5">Amino-acid biosynthesis; L-leucine biosynthesis; L-leucine from 3-methyl-2-oxobutanoate: step 4/4.</text>
</comment>
<dbReference type="NCBIfam" id="NF005209">
    <property type="entry name" value="PRK06680.1"/>
    <property type="match status" value="1"/>
</dbReference>
<comment type="pathway">
    <text evidence="4">Amino-acid biosynthesis; L-valine biosynthesis; L-valine from pyruvate: step 4/4.</text>
</comment>
<dbReference type="PANTHER" id="PTHR42743">
    <property type="entry name" value="AMINO-ACID AMINOTRANSFERASE"/>
    <property type="match status" value="1"/>
</dbReference>
<dbReference type="InterPro" id="IPR043132">
    <property type="entry name" value="BCAT-like_C"/>
</dbReference>